<dbReference type="PROSITE" id="PS50847">
    <property type="entry name" value="GRAM_POS_ANCHORING"/>
    <property type="match status" value="1"/>
</dbReference>
<reference evidence="10" key="1">
    <citation type="journal article" date="2019" name="Int. J. Syst. Evol. Microbiol.">
        <title>The Global Catalogue of Microorganisms (GCM) 10K type strain sequencing project: providing services to taxonomists for standard genome sequencing and annotation.</title>
        <authorList>
            <consortium name="The Broad Institute Genomics Platform"/>
            <consortium name="The Broad Institute Genome Sequencing Center for Infectious Disease"/>
            <person name="Wu L."/>
            <person name="Ma J."/>
        </authorList>
    </citation>
    <scope>NUCLEOTIDE SEQUENCE [LARGE SCALE GENOMIC DNA]</scope>
    <source>
        <strain evidence="10">DT43</strain>
    </source>
</reference>
<evidence type="ECO:0000313" key="9">
    <source>
        <dbReference type="EMBL" id="MFC5632043.1"/>
    </source>
</evidence>
<keyword evidence="3 7" id="KW-0732">Signal</keyword>
<evidence type="ECO:0000256" key="2">
    <source>
        <dbReference type="ARBA" id="ARBA00022525"/>
    </source>
</evidence>
<keyword evidence="6" id="KW-1133">Transmembrane helix</keyword>
<evidence type="ECO:0000256" key="3">
    <source>
        <dbReference type="ARBA" id="ARBA00022729"/>
    </source>
</evidence>
<feature type="signal peptide" evidence="7">
    <location>
        <begin position="1"/>
        <end position="28"/>
    </location>
</feature>
<accession>A0ABW0UFU6</accession>
<name>A0ABW0UFU6_9STRE</name>
<protein>
    <submittedName>
        <fullName evidence="9">LPXTG cell wall anchor domain-containing protein</fullName>
    </submittedName>
</protein>
<gene>
    <name evidence="9" type="ORF">ACFPQ3_10945</name>
</gene>
<dbReference type="RefSeq" id="WP_156806318.1">
    <property type="nucleotide sequence ID" value="NZ_JBHSOJ010000032.1"/>
</dbReference>
<evidence type="ECO:0000256" key="6">
    <source>
        <dbReference type="SAM" id="Phobius"/>
    </source>
</evidence>
<comment type="caution">
    <text evidence="9">The sequence shown here is derived from an EMBL/GenBank/DDBJ whole genome shotgun (WGS) entry which is preliminary data.</text>
</comment>
<organism evidence="9 10">
    <name type="scientific">Streptococcus caledonicus</name>
    <dbReference type="NCBI Taxonomy" id="2614158"/>
    <lineage>
        <taxon>Bacteria</taxon>
        <taxon>Bacillati</taxon>
        <taxon>Bacillota</taxon>
        <taxon>Bacilli</taxon>
        <taxon>Lactobacillales</taxon>
        <taxon>Streptococcaceae</taxon>
        <taxon>Streptococcus</taxon>
    </lineage>
</organism>
<evidence type="ECO:0000256" key="4">
    <source>
        <dbReference type="ARBA" id="ARBA00023088"/>
    </source>
</evidence>
<dbReference type="Pfam" id="PF00746">
    <property type="entry name" value="Gram_pos_anchor"/>
    <property type="match status" value="1"/>
</dbReference>
<dbReference type="EMBL" id="JBHSOJ010000032">
    <property type="protein sequence ID" value="MFC5632043.1"/>
    <property type="molecule type" value="Genomic_DNA"/>
</dbReference>
<dbReference type="InterPro" id="IPR019931">
    <property type="entry name" value="LPXTG_anchor"/>
</dbReference>
<keyword evidence="6" id="KW-0472">Membrane</keyword>
<feature type="chain" id="PRO_5045260093" evidence="7">
    <location>
        <begin position="29"/>
        <end position="231"/>
    </location>
</feature>
<feature type="compositionally biased region" description="Basic and acidic residues" evidence="5">
    <location>
        <begin position="116"/>
        <end position="129"/>
    </location>
</feature>
<evidence type="ECO:0000313" key="10">
    <source>
        <dbReference type="Proteomes" id="UP001596110"/>
    </source>
</evidence>
<keyword evidence="6" id="KW-0812">Transmembrane</keyword>
<feature type="domain" description="Gram-positive cocci surface proteins LPxTG" evidence="8">
    <location>
        <begin position="201"/>
        <end position="231"/>
    </location>
</feature>
<dbReference type="NCBIfam" id="TIGR01167">
    <property type="entry name" value="LPXTG_anchor"/>
    <property type="match status" value="1"/>
</dbReference>
<evidence type="ECO:0000256" key="5">
    <source>
        <dbReference type="SAM" id="MobiDB-lite"/>
    </source>
</evidence>
<feature type="transmembrane region" description="Helical" evidence="6">
    <location>
        <begin position="210"/>
        <end position="228"/>
    </location>
</feature>
<sequence>MKTKTYKKTLLATLLLSATTLSTMVASADETVEAPIDIPTETVTTVDAPIEVPVETETSAPVTEVEETVPVAPIDTTEPVEKPIEELPPVATEEVPKPVEPAITEEVKPIEEVPVKEATEPKKDVELPKQTETPKPVTQEVVTEPIVTAGGHQVVGTQDSQVLIQESDGTVVTVSADVVGGEVQSDGTVALKTKENDLVVLPKTGDSETMAVSALGFMSVFAGLFLRLRKR</sequence>
<keyword evidence="2" id="KW-0964">Secreted</keyword>
<evidence type="ECO:0000256" key="7">
    <source>
        <dbReference type="SAM" id="SignalP"/>
    </source>
</evidence>
<dbReference type="Proteomes" id="UP001596110">
    <property type="component" value="Unassembled WGS sequence"/>
</dbReference>
<evidence type="ECO:0000256" key="1">
    <source>
        <dbReference type="ARBA" id="ARBA00022512"/>
    </source>
</evidence>
<feature type="region of interest" description="Disordered" evidence="5">
    <location>
        <begin position="116"/>
        <end position="136"/>
    </location>
</feature>
<evidence type="ECO:0000259" key="8">
    <source>
        <dbReference type="PROSITE" id="PS50847"/>
    </source>
</evidence>
<keyword evidence="4" id="KW-0572">Peptidoglycan-anchor</keyword>
<keyword evidence="1" id="KW-0134">Cell wall</keyword>
<keyword evidence="10" id="KW-1185">Reference proteome</keyword>
<proteinExistence type="predicted"/>